<evidence type="ECO:0000313" key="6">
    <source>
        <dbReference type="RefSeq" id="XP_006814049.1"/>
    </source>
</evidence>
<reference evidence="6" key="1">
    <citation type="submission" date="2025-08" db="UniProtKB">
        <authorList>
            <consortium name="RefSeq"/>
        </authorList>
    </citation>
    <scope>IDENTIFICATION</scope>
    <source>
        <tissue evidence="6">Testes</tissue>
    </source>
</reference>
<feature type="domain" description="C2" evidence="4">
    <location>
        <begin position="198"/>
        <end position="321"/>
    </location>
</feature>
<feature type="compositionally biased region" description="Polar residues" evidence="2">
    <location>
        <begin position="135"/>
        <end position="162"/>
    </location>
</feature>
<dbReference type="PROSITE" id="PS50004">
    <property type="entry name" value="C2"/>
    <property type="match status" value="2"/>
</dbReference>
<dbReference type="InterPro" id="IPR035892">
    <property type="entry name" value="C2_domain_sf"/>
</dbReference>
<dbReference type="Pfam" id="PF00168">
    <property type="entry name" value="C2"/>
    <property type="match status" value="2"/>
</dbReference>
<feature type="region of interest" description="Disordered" evidence="2">
    <location>
        <begin position="109"/>
        <end position="162"/>
    </location>
</feature>
<dbReference type="InterPro" id="IPR000008">
    <property type="entry name" value="C2_dom"/>
</dbReference>
<proteinExistence type="predicted"/>
<name>A0ABM0M208_SACKO</name>
<evidence type="ECO:0000259" key="4">
    <source>
        <dbReference type="PROSITE" id="PS50004"/>
    </source>
</evidence>
<dbReference type="PANTHER" id="PTHR10024">
    <property type="entry name" value="SYNAPTOTAGMIN"/>
    <property type="match status" value="1"/>
</dbReference>
<protein>
    <submittedName>
        <fullName evidence="6">Synaptotagmin-15-like</fullName>
    </submittedName>
</protein>
<feature type="transmembrane region" description="Helical" evidence="3">
    <location>
        <begin position="37"/>
        <end position="59"/>
    </location>
</feature>
<gene>
    <name evidence="6" type="primary">LOC100377666</name>
</gene>
<keyword evidence="5" id="KW-1185">Reference proteome</keyword>
<evidence type="ECO:0000256" key="3">
    <source>
        <dbReference type="SAM" id="Phobius"/>
    </source>
</evidence>
<dbReference type="Proteomes" id="UP000694865">
    <property type="component" value="Unplaced"/>
</dbReference>
<dbReference type="RefSeq" id="XP_006814049.1">
    <property type="nucleotide sequence ID" value="XM_006813986.1"/>
</dbReference>
<dbReference type="CDD" id="cd08390">
    <property type="entry name" value="C2A_Synaptotagmin-15-17"/>
    <property type="match status" value="1"/>
</dbReference>
<dbReference type="PANTHER" id="PTHR10024:SF234">
    <property type="entry name" value="SYNAPTOTAGMIN-15-RELATED"/>
    <property type="match status" value="1"/>
</dbReference>
<dbReference type="PRINTS" id="PR00399">
    <property type="entry name" value="SYNAPTOTAGMN"/>
</dbReference>
<accession>A0ABM0M208</accession>
<keyword evidence="1" id="KW-0677">Repeat</keyword>
<dbReference type="Gene3D" id="2.60.40.150">
    <property type="entry name" value="C2 domain"/>
    <property type="match status" value="2"/>
</dbReference>
<dbReference type="GeneID" id="100377666"/>
<feature type="region of interest" description="Disordered" evidence="2">
    <location>
        <begin position="1"/>
        <end position="23"/>
    </location>
</feature>
<sequence length="472" mass="53331">MSPNLHPTVPMAVTDKTSEEDKLNDAPQEAEMETFPAAGIAAAVVFGLFLLLAVAFLLYKVYRRKCSSQSKYERIGKDSKLPTPMLKIEGKGPIQPKLDLKSVPFAVPQSTPTREDFRMSTLSNQERRDSLGSAPITSNLNGSIVASDSESNSPVATPSRRSSVTEIPGAYVLGEINPDLYKIHDDDDDVDTYYPEDHMGRIWFAVEYEHESERLVVTLVKARNLPSRVLGSVNQCDPLVKIFLLPDERRHLQSKLRRKTTNPKFDESFVFQVTYKALLQRTLRLTLCDVDRSKRHRVLGHVLLPLRDVDFDNNEKVIMWRDLEKDVTETVSEKGDIQFSLSYNEDLDRLTVTIINAKGLPKLDNNPFVDSYVKICLLHVSKVIKTKKTSIIKRSCDPAFNESFILKVSSEQMDTTSLSIAVMKHAPGVKGDKQIGRVVVGPFMYARGKELEHWNDMLSAQKEQVTHWHSLT</sequence>
<dbReference type="InterPro" id="IPR047897">
    <property type="entry name" value="Synaptotagmin-15/17_C2A"/>
</dbReference>
<evidence type="ECO:0000256" key="1">
    <source>
        <dbReference type="ARBA" id="ARBA00022737"/>
    </source>
</evidence>
<dbReference type="InterPro" id="IPR001565">
    <property type="entry name" value="Synaptotagmin"/>
</dbReference>
<keyword evidence="3" id="KW-0812">Transmembrane</keyword>
<organism evidence="5 6">
    <name type="scientific">Saccoglossus kowalevskii</name>
    <name type="common">Acorn worm</name>
    <dbReference type="NCBI Taxonomy" id="10224"/>
    <lineage>
        <taxon>Eukaryota</taxon>
        <taxon>Metazoa</taxon>
        <taxon>Hemichordata</taxon>
        <taxon>Enteropneusta</taxon>
        <taxon>Harrimaniidae</taxon>
        <taxon>Saccoglossus</taxon>
    </lineage>
</organism>
<dbReference type="SMART" id="SM00239">
    <property type="entry name" value="C2"/>
    <property type="match status" value="2"/>
</dbReference>
<dbReference type="SUPFAM" id="SSF49562">
    <property type="entry name" value="C2 domain (Calcium/lipid-binding domain, CaLB)"/>
    <property type="match status" value="2"/>
</dbReference>
<evidence type="ECO:0000256" key="2">
    <source>
        <dbReference type="SAM" id="MobiDB-lite"/>
    </source>
</evidence>
<evidence type="ECO:0000313" key="5">
    <source>
        <dbReference type="Proteomes" id="UP000694865"/>
    </source>
</evidence>
<keyword evidence="3" id="KW-1133">Transmembrane helix</keyword>
<feature type="domain" description="C2" evidence="4">
    <location>
        <begin position="333"/>
        <end position="455"/>
    </location>
</feature>
<keyword evidence="3" id="KW-0472">Membrane</keyword>